<keyword evidence="5" id="KW-0902">Two-component regulatory system</keyword>
<dbReference type="GO" id="GO:0000155">
    <property type="term" value="F:phosphorelay sensor kinase activity"/>
    <property type="evidence" value="ECO:0007669"/>
    <property type="project" value="TreeGrafter"/>
</dbReference>
<evidence type="ECO:0000256" key="4">
    <source>
        <dbReference type="ARBA" id="ARBA00022777"/>
    </source>
</evidence>
<accession>A0AA96WZ73</accession>
<dbReference type="InterPro" id="IPR005467">
    <property type="entry name" value="His_kinase_dom"/>
</dbReference>
<dbReference type="CDD" id="cd00075">
    <property type="entry name" value="HATPase"/>
    <property type="match status" value="1"/>
</dbReference>
<dbReference type="EMBL" id="CP130144">
    <property type="protein sequence ID" value="WNZ46834.1"/>
    <property type="molecule type" value="Genomic_DNA"/>
</dbReference>
<dbReference type="AlphaFoldDB" id="A0AA96WZ73"/>
<reference evidence="7" key="2">
    <citation type="submission" date="2023-07" db="EMBL/GenBank/DDBJ databases">
        <authorList>
            <person name="Bai X.-H."/>
            <person name="Wang H.-H."/>
            <person name="Wang J."/>
            <person name="Ma M.-Y."/>
            <person name="Hu H.-H."/>
            <person name="Song Z.-L."/>
            <person name="Ma H.-G."/>
            <person name="Fan Y."/>
            <person name="Du C.-Y."/>
            <person name="Xu J.-C."/>
        </authorList>
    </citation>
    <scope>NUCLEOTIDE SEQUENCE</scope>
    <source>
        <strain evidence="7">CZ1</strain>
    </source>
</reference>
<name>A0AA96WZ73_LEPBY</name>
<keyword evidence="3" id="KW-0597">Phosphoprotein</keyword>
<dbReference type="InterPro" id="IPR003594">
    <property type="entry name" value="HATPase_dom"/>
</dbReference>
<dbReference type="PROSITE" id="PS50109">
    <property type="entry name" value="HIS_KIN"/>
    <property type="match status" value="1"/>
</dbReference>
<dbReference type="Gene3D" id="3.30.565.10">
    <property type="entry name" value="Histidine kinase-like ATPase, C-terminal domain"/>
    <property type="match status" value="1"/>
</dbReference>
<dbReference type="InterPro" id="IPR004358">
    <property type="entry name" value="Sig_transdc_His_kin-like_C"/>
</dbReference>
<dbReference type="EC" id="2.7.13.3" evidence="2"/>
<dbReference type="PANTHER" id="PTHR43547">
    <property type="entry name" value="TWO-COMPONENT HISTIDINE KINASE"/>
    <property type="match status" value="1"/>
</dbReference>
<gene>
    <name evidence="7" type="ORF">Q2T42_03140</name>
</gene>
<proteinExistence type="predicted"/>
<evidence type="ECO:0000256" key="3">
    <source>
        <dbReference type="ARBA" id="ARBA00022553"/>
    </source>
</evidence>
<dbReference type="InterPro" id="IPR036890">
    <property type="entry name" value="HATPase_C_sf"/>
</dbReference>
<dbReference type="PANTHER" id="PTHR43547:SF2">
    <property type="entry name" value="HYBRID SIGNAL TRANSDUCTION HISTIDINE KINASE C"/>
    <property type="match status" value="1"/>
</dbReference>
<keyword evidence="4 7" id="KW-0418">Kinase</keyword>
<organism evidence="7">
    <name type="scientific">Leptolyngbya boryana CZ1</name>
    <dbReference type="NCBI Taxonomy" id="3060204"/>
    <lineage>
        <taxon>Bacteria</taxon>
        <taxon>Bacillati</taxon>
        <taxon>Cyanobacteriota</taxon>
        <taxon>Cyanophyceae</taxon>
        <taxon>Leptolyngbyales</taxon>
        <taxon>Leptolyngbyaceae</taxon>
        <taxon>Leptolyngbya group</taxon>
        <taxon>Leptolyngbya</taxon>
    </lineage>
</organism>
<protein>
    <recommendedName>
        <fullName evidence="2">histidine kinase</fullName>
        <ecNumber evidence="2">2.7.13.3</ecNumber>
    </recommendedName>
</protein>
<evidence type="ECO:0000313" key="7">
    <source>
        <dbReference type="EMBL" id="WNZ46834.1"/>
    </source>
</evidence>
<dbReference type="Pfam" id="PF02518">
    <property type="entry name" value="HATPase_c"/>
    <property type="match status" value="1"/>
</dbReference>
<evidence type="ECO:0000256" key="5">
    <source>
        <dbReference type="ARBA" id="ARBA00023012"/>
    </source>
</evidence>
<dbReference type="PRINTS" id="PR00344">
    <property type="entry name" value="BCTRLSENSOR"/>
</dbReference>
<feature type="domain" description="Histidine kinase" evidence="6">
    <location>
        <begin position="1"/>
        <end position="73"/>
    </location>
</feature>
<dbReference type="SUPFAM" id="SSF55874">
    <property type="entry name" value="ATPase domain of HSP90 chaperone/DNA topoisomerase II/histidine kinase"/>
    <property type="match status" value="1"/>
</dbReference>
<evidence type="ECO:0000256" key="1">
    <source>
        <dbReference type="ARBA" id="ARBA00000085"/>
    </source>
</evidence>
<keyword evidence="4 7" id="KW-0808">Transferase</keyword>
<evidence type="ECO:0000256" key="2">
    <source>
        <dbReference type="ARBA" id="ARBA00012438"/>
    </source>
</evidence>
<dbReference type="SMART" id="SM00387">
    <property type="entry name" value="HATPase_c"/>
    <property type="match status" value="1"/>
</dbReference>
<sequence>MLTFEVTDQGIGIPEPDLLRLFDSFHRGQNVGTIRGTGLGLAIVQRCVELHQGTITVERRTPGTVFRVKLMRS</sequence>
<comment type="catalytic activity">
    <reaction evidence="1">
        <text>ATP + protein L-histidine = ADP + protein N-phospho-L-histidine.</text>
        <dbReference type="EC" id="2.7.13.3"/>
    </reaction>
</comment>
<reference evidence="7" key="1">
    <citation type="journal article" date="2023" name="Plants (Basel)">
        <title>Genomic Analysis of Leptolyngbya boryana CZ1 Reveals Efficient Carbon Fixation Modules.</title>
        <authorList>
            <person name="Bai X."/>
            <person name="Wang H."/>
            <person name="Cheng W."/>
            <person name="Wang J."/>
            <person name="Ma M."/>
            <person name="Hu H."/>
            <person name="Song Z."/>
            <person name="Ma H."/>
            <person name="Fan Y."/>
            <person name="Du C."/>
            <person name="Xu J."/>
        </authorList>
    </citation>
    <scope>NUCLEOTIDE SEQUENCE</scope>
    <source>
        <strain evidence="7">CZ1</strain>
    </source>
</reference>
<evidence type="ECO:0000259" key="6">
    <source>
        <dbReference type="PROSITE" id="PS50109"/>
    </source>
</evidence>